<comment type="caution">
    <text evidence="5">The sequence shown here is derived from an EMBL/GenBank/DDBJ whole genome shotgun (WGS) entry which is preliminary data.</text>
</comment>
<dbReference type="PROSITE" id="PS50082">
    <property type="entry name" value="WD_REPEATS_2"/>
    <property type="match status" value="1"/>
</dbReference>
<dbReference type="InterPro" id="IPR001810">
    <property type="entry name" value="F-box_dom"/>
</dbReference>
<dbReference type="GO" id="GO:0019005">
    <property type="term" value="C:SCF ubiquitin ligase complex"/>
    <property type="evidence" value="ECO:0007669"/>
    <property type="project" value="TreeGrafter"/>
</dbReference>
<keyword evidence="6" id="KW-1185">Reference proteome</keyword>
<feature type="region of interest" description="Disordered" evidence="3">
    <location>
        <begin position="140"/>
        <end position="160"/>
    </location>
</feature>
<dbReference type="InterPro" id="IPR036047">
    <property type="entry name" value="F-box-like_dom_sf"/>
</dbReference>
<dbReference type="GO" id="GO:0031146">
    <property type="term" value="P:SCF-dependent proteasomal ubiquitin-dependent protein catabolic process"/>
    <property type="evidence" value="ECO:0007669"/>
    <property type="project" value="TreeGrafter"/>
</dbReference>
<evidence type="ECO:0000256" key="3">
    <source>
        <dbReference type="SAM" id="MobiDB-lite"/>
    </source>
</evidence>
<dbReference type="SUPFAM" id="SSF81383">
    <property type="entry name" value="F-box domain"/>
    <property type="match status" value="1"/>
</dbReference>
<dbReference type="Gene3D" id="1.20.1280.50">
    <property type="match status" value="1"/>
</dbReference>
<dbReference type="GO" id="GO:0005737">
    <property type="term" value="C:cytoplasm"/>
    <property type="evidence" value="ECO:0007669"/>
    <property type="project" value="TreeGrafter"/>
</dbReference>
<dbReference type="Gene3D" id="2.130.10.10">
    <property type="entry name" value="YVTN repeat-like/Quinoprotein amine dehydrogenase"/>
    <property type="match status" value="1"/>
</dbReference>
<dbReference type="PANTHER" id="PTHR12874">
    <property type="entry name" value="F-BOX ONLY PROTEIN 48-RELATED"/>
    <property type="match status" value="1"/>
</dbReference>
<organism evidence="5 6">
    <name type="scientific">Stachybotrys elegans</name>
    <dbReference type="NCBI Taxonomy" id="80388"/>
    <lineage>
        <taxon>Eukaryota</taxon>
        <taxon>Fungi</taxon>
        <taxon>Dikarya</taxon>
        <taxon>Ascomycota</taxon>
        <taxon>Pezizomycotina</taxon>
        <taxon>Sordariomycetes</taxon>
        <taxon>Hypocreomycetidae</taxon>
        <taxon>Hypocreales</taxon>
        <taxon>Stachybotryaceae</taxon>
        <taxon>Stachybotrys</taxon>
    </lineage>
</organism>
<dbReference type="InterPro" id="IPR015943">
    <property type="entry name" value="WD40/YVTN_repeat-like_dom_sf"/>
</dbReference>
<feature type="compositionally biased region" description="Low complexity" evidence="3">
    <location>
        <begin position="38"/>
        <end position="59"/>
    </location>
</feature>
<feature type="region of interest" description="Disordered" evidence="3">
    <location>
        <begin position="1"/>
        <end position="59"/>
    </location>
</feature>
<dbReference type="EMBL" id="JAGPNK010000015">
    <property type="protein sequence ID" value="KAH7308696.1"/>
    <property type="molecule type" value="Genomic_DNA"/>
</dbReference>
<feature type="compositionally biased region" description="Low complexity" evidence="3">
    <location>
        <begin position="460"/>
        <end position="474"/>
    </location>
</feature>
<dbReference type="InterPro" id="IPR001680">
    <property type="entry name" value="WD40_rpt"/>
</dbReference>
<feature type="domain" description="F-box" evidence="4">
    <location>
        <begin position="66"/>
        <end position="112"/>
    </location>
</feature>
<evidence type="ECO:0000256" key="1">
    <source>
        <dbReference type="ARBA" id="ARBA00007968"/>
    </source>
</evidence>
<evidence type="ECO:0000313" key="6">
    <source>
        <dbReference type="Proteomes" id="UP000813444"/>
    </source>
</evidence>
<dbReference type="Pfam" id="PF25499">
    <property type="entry name" value="Beta-prop_pof12"/>
    <property type="match status" value="1"/>
</dbReference>
<evidence type="ECO:0000313" key="5">
    <source>
        <dbReference type="EMBL" id="KAH7308696.1"/>
    </source>
</evidence>
<protein>
    <recommendedName>
        <fullName evidence="4">F-box domain-containing protein</fullName>
    </recommendedName>
</protein>
<dbReference type="Proteomes" id="UP000813444">
    <property type="component" value="Unassembled WGS sequence"/>
</dbReference>
<feature type="repeat" description="WD" evidence="2">
    <location>
        <begin position="518"/>
        <end position="552"/>
    </location>
</feature>
<evidence type="ECO:0000259" key="4">
    <source>
        <dbReference type="PROSITE" id="PS50181"/>
    </source>
</evidence>
<proteinExistence type="inferred from homology"/>
<dbReference type="Pfam" id="PF12937">
    <property type="entry name" value="F-box-like"/>
    <property type="match status" value="1"/>
</dbReference>
<dbReference type="OrthoDB" id="3219396at2759"/>
<feature type="compositionally biased region" description="Basic and acidic residues" evidence="3">
    <location>
        <begin position="16"/>
        <end position="27"/>
    </location>
</feature>
<reference evidence="5" key="1">
    <citation type="journal article" date="2021" name="Nat. Commun.">
        <title>Genetic determinants of endophytism in the Arabidopsis root mycobiome.</title>
        <authorList>
            <person name="Mesny F."/>
            <person name="Miyauchi S."/>
            <person name="Thiergart T."/>
            <person name="Pickel B."/>
            <person name="Atanasova L."/>
            <person name="Karlsson M."/>
            <person name="Huettel B."/>
            <person name="Barry K.W."/>
            <person name="Haridas S."/>
            <person name="Chen C."/>
            <person name="Bauer D."/>
            <person name="Andreopoulos W."/>
            <person name="Pangilinan J."/>
            <person name="LaButti K."/>
            <person name="Riley R."/>
            <person name="Lipzen A."/>
            <person name="Clum A."/>
            <person name="Drula E."/>
            <person name="Henrissat B."/>
            <person name="Kohler A."/>
            <person name="Grigoriev I.V."/>
            <person name="Martin F.M."/>
            <person name="Hacquard S."/>
        </authorList>
    </citation>
    <scope>NUCLEOTIDE SEQUENCE</scope>
    <source>
        <strain evidence="5">MPI-CAGE-CH-0235</strain>
    </source>
</reference>
<dbReference type="AlphaFoldDB" id="A0A8K0SD69"/>
<keyword evidence="2" id="KW-0853">WD repeat</keyword>
<name>A0A8K0SD69_9HYPO</name>
<sequence length="624" mass="68782">MASKRLLPSYSSDSDSDGHSPRTDTRAKRPRQHITDHTQPTVVTSPSSSRPTSVSDATSSAALPIHSHLARLSDELLVRILSYMDEKTLLHIAPVSKRFNRITADSQLWRPHYYRRFILARAHRIPGFKNSSRSAHYAANKSLRGEGSNRRTTAPAAPKDAASTTLIDAVDWKKQYRLRHNWARGTCEVEEVDVSDSDKETSYEGLKTLVKVADGLAVTVDSNRGLRAWDLRTRQIIAQVDIGVDEAYSQPTCLAVDGQRLYRDILDIAVGFLDGTFGVWMLDIRRKKLSRLYRHRHSFFGHLASIAYLHPYLMTATHVGYIALYTFEQHASAAPGAGSQKQATDDATQTLLDSIAAAAQGALTPGSTINNGDRLPAPTTLITLKSHSTKPPMTLSIRRMPNSVIASVAYTFNTVDGWSIGIQDIDINPSDMSKPEVVTSRVAYSLPTKSRSPAPSSEISPYRPTSSTSSSEPTQPDGPIRLCYSHPYLLATMPDNTLILYLCTFKTTSLSISPGLRLWGHTSGISDAEITPRGKAVSVSSRGDEIRVWDLEGRVGGSSVEVRPRQQRSNAGCCCQGECTNAGRAYQRADIGDRRNWVGFDDEMVIVLKEAQDGRESLMVYDFT</sequence>
<dbReference type="PANTHER" id="PTHR12874:SF9">
    <property type="entry name" value="F-BOX ONLY PROTEIN 48"/>
    <property type="match status" value="1"/>
</dbReference>
<evidence type="ECO:0000256" key="2">
    <source>
        <dbReference type="PROSITE-ProRule" id="PRU00221"/>
    </source>
</evidence>
<gene>
    <name evidence="5" type="ORF">B0I35DRAFT_453895</name>
</gene>
<comment type="similarity">
    <text evidence="1">Belongs to the WD repeat MET30/SCONB/SCON-2 family.</text>
</comment>
<feature type="compositionally biased region" description="Polar residues" evidence="3">
    <location>
        <begin position="447"/>
        <end position="459"/>
    </location>
</feature>
<dbReference type="PROSITE" id="PS50181">
    <property type="entry name" value="FBOX"/>
    <property type="match status" value="1"/>
</dbReference>
<feature type="region of interest" description="Disordered" evidence="3">
    <location>
        <begin position="444"/>
        <end position="478"/>
    </location>
</feature>
<accession>A0A8K0SD69</accession>
<dbReference type="SUPFAM" id="SSF101908">
    <property type="entry name" value="Putative isomerase YbhE"/>
    <property type="match status" value="1"/>
</dbReference>
<dbReference type="PROSITE" id="PS50294">
    <property type="entry name" value="WD_REPEATS_REGION"/>
    <property type="match status" value="1"/>
</dbReference>